<dbReference type="PROSITE" id="PS50858">
    <property type="entry name" value="BSD"/>
    <property type="match status" value="1"/>
</dbReference>
<sequence>MMDDSFFYVLREANEESGTDPGESKGKQKEGEAEDSGLSLPSFSSFGWGGTLTKAIEKAKKQSEDVVNVYKKDISEFASVVAADTTQTFGSLTKKISDLKTTLQDEETSQNLPPALKTTSRLIGASTKTAEQFVSRWGSGLSKFISDAIVITPTEEEHLEEEEEDSSKKIIIMDRKEVQLSLIRLKEETYLSDPTTEENADAEDVEKFKQFSETFEVTDYTDEISELLKANPELQELMQQIVPTHVPYEKFWLRYYFRVFEIDEKEEKRKQLVNDAAVNNEEEELFNWDDDDDENENENDNDDADQAKSEAQESQEKSEDTEQKQDDTPHTSDKEEITAANDEDGVVPEESKSPQLSTGPNPRKSEESFELVQEGKSKSDAPKAKKEKPKQNEDGAEEDDWSDWE</sequence>
<feature type="region of interest" description="Disordered" evidence="1">
    <location>
        <begin position="11"/>
        <end position="47"/>
    </location>
</feature>
<evidence type="ECO:0000313" key="4">
    <source>
        <dbReference type="Proteomes" id="UP000193498"/>
    </source>
</evidence>
<feature type="compositionally biased region" description="Basic and acidic residues" evidence="1">
    <location>
        <begin position="22"/>
        <end position="31"/>
    </location>
</feature>
<proteinExistence type="predicted"/>
<feature type="domain" description="BSD" evidence="2">
    <location>
        <begin position="211"/>
        <end position="263"/>
    </location>
</feature>
<dbReference type="Gene3D" id="1.10.3970.10">
    <property type="entry name" value="BSD domain"/>
    <property type="match status" value="1"/>
</dbReference>
<organism evidence="3 4">
    <name type="scientific">Basidiobolus meristosporus CBS 931.73</name>
    <dbReference type="NCBI Taxonomy" id="1314790"/>
    <lineage>
        <taxon>Eukaryota</taxon>
        <taxon>Fungi</taxon>
        <taxon>Fungi incertae sedis</taxon>
        <taxon>Zoopagomycota</taxon>
        <taxon>Entomophthoromycotina</taxon>
        <taxon>Basidiobolomycetes</taxon>
        <taxon>Basidiobolales</taxon>
        <taxon>Basidiobolaceae</taxon>
        <taxon>Basidiobolus</taxon>
    </lineage>
</organism>
<feature type="compositionally biased region" description="Low complexity" evidence="1">
    <location>
        <begin position="36"/>
        <end position="46"/>
    </location>
</feature>
<dbReference type="FunCoup" id="A0A1Y1XB10">
    <property type="interactions" value="361"/>
</dbReference>
<dbReference type="OrthoDB" id="72325at2759"/>
<dbReference type="STRING" id="1314790.A0A1Y1XB10"/>
<dbReference type="GO" id="GO:0005737">
    <property type="term" value="C:cytoplasm"/>
    <property type="evidence" value="ECO:0007669"/>
    <property type="project" value="TreeGrafter"/>
</dbReference>
<evidence type="ECO:0000256" key="1">
    <source>
        <dbReference type="SAM" id="MobiDB-lite"/>
    </source>
</evidence>
<dbReference type="AlphaFoldDB" id="A0A1Y1XB10"/>
<dbReference type="SMART" id="SM00751">
    <property type="entry name" value="BSD"/>
    <property type="match status" value="1"/>
</dbReference>
<dbReference type="InterPro" id="IPR005607">
    <property type="entry name" value="BSD_dom"/>
</dbReference>
<dbReference type="EMBL" id="MCFE01000656">
    <property type="protein sequence ID" value="ORX82907.1"/>
    <property type="molecule type" value="Genomic_DNA"/>
</dbReference>
<dbReference type="InterPro" id="IPR051494">
    <property type="entry name" value="BSD_domain-containing"/>
</dbReference>
<accession>A0A1Y1XB10</accession>
<feature type="compositionally biased region" description="Acidic residues" evidence="1">
    <location>
        <begin position="394"/>
        <end position="405"/>
    </location>
</feature>
<evidence type="ECO:0000259" key="2">
    <source>
        <dbReference type="PROSITE" id="PS50858"/>
    </source>
</evidence>
<keyword evidence="4" id="KW-1185">Reference proteome</keyword>
<feature type="compositionally biased region" description="Basic and acidic residues" evidence="1">
    <location>
        <begin position="363"/>
        <end position="393"/>
    </location>
</feature>
<comment type="caution">
    <text evidence="3">The sequence shown here is derived from an EMBL/GenBank/DDBJ whole genome shotgun (WGS) entry which is preliminary data.</text>
</comment>
<dbReference type="Pfam" id="PF03909">
    <property type="entry name" value="BSD"/>
    <property type="match status" value="1"/>
</dbReference>
<dbReference type="PANTHER" id="PTHR16019:SF5">
    <property type="entry name" value="BSD DOMAIN-CONTAINING PROTEIN 1"/>
    <property type="match status" value="1"/>
</dbReference>
<dbReference type="InParanoid" id="A0A1Y1XB10"/>
<protein>
    <recommendedName>
        <fullName evidence="2">BSD domain-containing protein</fullName>
    </recommendedName>
</protein>
<gene>
    <name evidence="3" type="ORF">K493DRAFT_342119</name>
</gene>
<feature type="region of interest" description="Disordered" evidence="1">
    <location>
        <begin position="274"/>
        <end position="405"/>
    </location>
</feature>
<name>A0A1Y1XB10_9FUNG</name>
<feature type="compositionally biased region" description="Basic and acidic residues" evidence="1">
    <location>
        <begin position="305"/>
        <end position="337"/>
    </location>
</feature>
<dbReference type="Proteomes" id="UP000193498">
    <property type="component" value="Unassembled WGS sequence"/>
</dbReference>
<dbReference type="SUPFAM" id="SSF140383">
    <property type="entry name" value="BSD domain-like"/>
    <property type="match status" value="1"/>
</dbReference>
<dbReference type="PANTHER" id="PTHR16019">
    <property type="entry name" value="SYNAPSE-ASSOCIATED PROTEIN"/>
    <property type="match status" value="1"/>
</dbReference>
<dbReference type="InterPro" id="IPR035925">
    <property type="entry name" value="BSD_dom_sf"/>
</dbReference>
<reference evidence="3 4" key="1">
    <citation type="submission" date="2016-07" db="EMBL/GenBank/DDBJ databases">
        <title>Pervasive Adenine N6-methylation of Active Genes in Fungi.</title>
        <authorList>
            <consortium name="DOE Joint Genome Institute"/>
            <person name="Mondo S.J."/>
            <person name="Dannebaum R.O."/>
            <person name="Kuo R.C."/>
            <person name="Labutti K."/>
            <person name="Haridas S."/>
            <person name="Kuo A."/>
            <person name="Salamov A."/>
            <person name="Ahrendt S.R."/>
            <person name="Lipzen A."/>
            <person name="Sullivan W."/>
            <person name="Andreopoulos W.B."/>
            <person name="Clum A."/>
            <person name="Lindquist E."/>
            <person name="Daum C."/>
            <person name="Ramamoorthy G.K."/>
            <person name="Gryganskyi A."/>
            <person name="Culley D."/>
            <person name="Magnuson J.K."/>
            <person name="James T.Y."/>
            <person name="O'Malley M.A."/>
            <person name="Stajich J.E."/>
            <person name="Spatafora J.W."/>
            <person name="Visel A."/>
            <person name="Grigoriev I.V."/>
        </authorList>
    </citation>
    <scope>NUCLEOTIDE SEQUENCE [LARGE SCALE GENOMIC DNA]</scope>
    <source>
        <strain evidence="3 4">CBS 931.73</strain>
    </source>
</reference>
<feature type="compositionally biased region" description="Acidic residues" evidence="1">
    <location>
        <begin position="280"/>
        <end position="304"/>
    </location>
</feature>
<evidence type="ECO:0000313" key="3">
    <source>
        <dbReference type="EMBL" id="ORX82907.1"/>
    </source>
</evidence>